<dbReference type="FunFam" id="3.40.50.300:FF:000527">
    <property type="entry name" value="Tyrosine-protein kinase etk"/>
    <property type="match status" value="1"/>
</dbReference>
<evidence type="ECO:0000256" key="9">
    <source>
        <dbReference type="ARBA" id="ARBA00051245"/>
    </source>
</evidence>
<evidence type="ECO:0000256" key="6">
    <source>
        <dbReference type="ARBA" id="ARBA00022777"/>
    </source>
</evidence>
<evidence type="ECO:0000256" key="1">
    <source>
        <dbReference type="ARBA" id="ARBA00007316"/>
    </source>
</evidence>
<dbReference type="EC" id="2.7.10.2" evidence="3"/>
<keyword evidence="8" id="KW-0829">Tyrosine-protein kinase</keyword>
<feature type="coiled-coil region" evidence="10">
    <location>
        <begin position="292"/>
        <end position="349"/>
    </location>
</feature>
<keyword evidence="6" id="KW-0418">Kinase</keyword>
<comment type="caution">
    <text evidence="13">The sequence shown here is derived from an EMBL/GenBank/DDBJ whole genome shotgun (WGS) entry which is preliminary data.</text>
</comment>
<feature type="transmembrane region" description="Helical" evidence="11">
    <location>
        <begin position="514"/>
        <end position="535"/>
    </location>
</feature>
<keyword evidence="13" id="KW-0762">Sugar transport</keyword>
<dbReference type="AlphaFoldDB" id="A0A2G1VPG8"/>
<keyword evidence="14" id="KW-1185">Reference proteome</keyword>
<evidence type="ECO:0000256" key="7">
    <source>
        <dbReference type="ARBA" id="ARBA00022840"/>
    </source>
</evidence>
<keyword evidence="11" id="KW-0472">Membrane</keyword>
<organism evidence="13 14">
    <name type="scientific">Leeuwenhoekiella nanhaiensis</name>
    <dbReference type="NCBI Taxonomy" id="1655491"/>
    <lineage>
        <taxon>Bacteria</taxon>
        <taxon>Pseudomonadati</taxon>
        <taxon>Bacteroidota</taxon>
        <taxon>Flavobacteriia</taxon>
        <taxon>Flavobacteriales</taxon>
        <taxon>Flavobacteriaceae</taxon>
        <taxon>Leeuwenhoekiella</taxon>
    </lineage>
</organism>
<dbReference type="InterPro" id="IPR005702">
    <property type="entry name" value="Wzc-like_C"/>
</dbReference>
<evidence type="ECO:0000259" key="12">
    <source>
        <dbReference type="Pfam" id="PF13614"/>
    </source>
</evidence>
<dbReference type="PANTHER" id="PTHR32309">
    <property type="entry name" value="TYROSINE-PROTEIN KINASE"/>
    <property type="match status" value="1"/>
</dbReference>
<proteinExistence type="inferred from homology"/>
<protein>
    <recommendedName>
        <fullName evidence="3">non-specific protein-tyrosine kinase</fullName>
        <ecNumber evidence="3">2.7.10.2</ecNumber>
    </recommendedName>
</protein>
<sequence length="828" mass="93403">MEDEFEIKDLQNFFDFRGFLLKVLSWWPLFVMCIGIAYYIAYYKNVRRQTVYRMSNMITVKDDQNPFFTSNTSLTFNWGGTTDKVQTAIILLRSRSHNEDVVEKLQFYVDYLQQGKYHLEDIYGSTPFEVDVNTARPQLLGKMVKVVFDTDSTYTLNIDFNEGSGQAQNYDTKESFNLPLPAASVSERFALGDPVDLPYFNFKLNPSGIPAQLGKEYLIRFNGFDGVVGRYRGIGIDQTPSGSSILTLSLTGSNKARLVDFLNSSVRILAENQLERKNLFATKTIQFIDSSLAIKSVEMKNVQEELDQFRDENSSVGIGSSEESLIAKITELDAQKQNLEQRLQYYRDLENYLRSREDYGTDIPAPSITGIGEGSVTQSVSSIIELAEERRRLAYTAKPNNPAFRDLDRRINAIKAVLFENMASSQQILNNQLRDVRNEIARTEGQMRKLPAEQQQLFGIQRRYNLTEGAYGVFLDKRSQAGIVKAANVSDIIIIDEAKDTGGGAISANDGVSYVMAVVGGTVVPLTFVFLLFFFDTKISNPNEIKRLSGIPVLGAIGKSNSNSNLVVIEDPRSAIAEAFRGLRSSLQFIYRKQNIQGAKTVRITSSVSGEGKTFCSINLASVFALSERKTVLVGLDLRKPKIFGDFNLPNENGVVNYLIGENKLDEVIQKTKVPHLDVILAGAVPPNPSELLMSDQMDVFMQELKKRYDYIILDTPPVGLVSDALELDEYIDATLYVIRQHYTKKGMLRLINDKYQKKEVQNISFVLNYFSAKSKLGYGYGYGYEYGYGYGKYGEAYRQTDAKKGLLHKGKRIYKKAGRWLDQQLEK</sequence>
<dbReference type="EMBL" id="NQXA01000012">
    <property type="protein sequence ID" value="PHQ28665.1"/>
    <property type="molecule type" value="Genomic_DNA"/>
</dbReference>
<dbReference type="OrthoDB" id="9794577at2"/>
<keyword evidence="11" id="KW-1133">Transmembrane helix</keyword>
<comment type="similarity">
    <text evidence="2">Belongs to the etk/wzc family.</text>
</comment>
<keyword evidence="10" id="KW-0175">Coiled coil</keyword>
<evidence type="ECO:0000313" key="14">
    <source>
        <dbReference type="Proteomes" id="UP000229433"/>
    </source>
</evidence>
<gene>
    <name evidence="13" type="ORF">CJ305_14245</name>
</gene>
<dbReference type="GO" id="GO:0005886">
    <property type="term" value="C:plasma membrane"/>
    <property type="evidence" value="ECO:0007669"/>
    <property type="project" value="TreeGrafter"/>
</dbReference>
<dbReference type="Pfam" id="PF13614">
    <property type="entry name" value="AAA_31"/>
    <property type="match status" value="1"/>
</dbReference>
<keyword evidence="7" id="KW-0067">ATP-binding</keyword>
<keyword evidence="11" id="KW-0812">Transmembrane</keyword>
<evidence type="ECO:0000256" key="4">
    <source>
        <dbReference type="ARBA" id="ARBA00022679"/>
    </source>
</evidence>
<dbReference type="GO" id="GO:0004715">
    <property type="term" value="F:non-membrane spanning protein tyrosine kinase activity"/>
    <property type="evidence" value="ECO:0007669"/>
    <property type="project" value="UniProtKB-EC"/>
</dbReference>
<accession>A0A2G1VPG8</accession>
<evidence type="ECO:0000256" key="5">
    <source>
        <dbReference type="ARBA" id="ARBA00022741"/>
    </source>
</evidence>
<evidence type="ECO:0000256" key="3">
    <source>
        <dbReference type="ARBA" id="ARBA00011903"/>
    </source>
</evidence>
<dbReference type="RefSeq" id="WP_099646957.1">
    <property type="nucleotide sequence ID" value="NZ_KZ319294.1"/>
</dbReference>
<dbReference type="NCBIfam" id="TIGR01007">
    <property type="entry name" value="eps_fam"/>
    <property type="match status" value="1"/>
</dbReference>
<evidence type="ECO:0000313" key="13">
    <source>
        <dbReference type="EMBL" id="PHQ28665.1"/>
    </source>
</evidence>
<dbReference type="GO" id="GO:0005524">
    <property type="term" value="F:ATP binding"/>
    <property type="evidence" value="ECO:0007669"/>
    <property type="project" value="UniProtKB-KW"/>
</dbReference>
<comment type="catalytic activity">
    <reaction evidence="9">
        <text>L-tyrosyl-[protein] + ATP = O-phospho-L-tyrosyl-[protein] + ADP + H(+)</text>
        <dbReference type="Rhea" id="RHEA:10596"/>
        <dbReference type="Rhea" id="RHEA-COMP:10136"/>
        <dbReference type="Rhea" id="RHEA-COMP:20101"/>
        <dbReference type="ChEBI" id="CHEBI:15378"/>
        <dbReference type="ChEBI" id="CHEBI:30616"/>
        <dbReference type="ChEBI" id="CHEBI:46858"/>
        <dbReference type="ChEBI" id="CHEBI:61978"/>
        <dbReference type="ChEBI" id="CHEBI:456216"/>
        <dbReference type="EC" id="2.7.10.2"/>
    </reaction>
</comment>
<dbReference type="PANTHER" id="PTHR32309:SF13">
    <property type="entry name" value="FERRIC ENTEROBACTIN TRANSPORT PROTEIN FEPE"/>
    <property type="match status" value="1"/>
</dbReference>
<evidence type="ECO:0000256" key="10">
    <source>
        <dbReference type="SAM" id="Coils"/>
    </source>
</evidence>
<evidence type="ECO:0000256" key="8">
    <source>
        <dbReference type="ARBA" id="ARBA00023137"/>
    </source>
</evidence>
<dbReference type="CDD" id="cd05387">
    <property type="entry name" value="BY-kinase"/>
    <property type="match status" value="1"/>
</dbReference>
<comment type="similarity">
    <text evidence="1">Belongs to the CpsD/CapB family.</text>
</comment>
<dbReference type="InterPro" id="IPR025669">
    <property type="entry name" value="AAA_dom"/>
</dbReference>
<name>A0A2G1VPG8_9FLAO</name>
<dbReference type="GO" id="GO:0042802">
    <property type="term" value="F:identical protein binding"/>
    <property type="evidence" value="ECO:0007669"/>
    <property type="project" value="UniProtKB-ARBA"/>
</dbReference>
<keyword evidence="4" id="KW-0808">Transferase</keyword>
<evidence type="ECO:0000256" key="2">
    <source>
        <dbReference type="ARBA" id="ARBA00008883"/>
    </source>
</evidence>
<dbReference type="InterPro" id="IPR027417">
    <property type="entry name" value="P-loop_NTPase"/>
</dbReference>
<dbReference type="SUPFAM" id="SSF52540">
    <property type="entry name" value="P-loop containing nucleoside triphosphate hydrolases"/>
    <property type="match status" value="1"/>
</dbReference>
<reference evidence="13 14" key="1">
    <citation type="submission" date="2017-08" db="EMBL/GenBank/DDBJ databases">
        <title>The whole genome shortgun sequences of strain Leeuwenhoekiella nanhaiensis G18 from the South China Sea.</title>
        <authorList>
            <person name="Liu Q."/>
        </authorList>
    </citation>
    <scope>NUCLEOTIDE SEQUENCE [LARGE SCALE GENOMIC DNA]</scope>
    <source>
        <strain evidence="13 14">G18</strain>
    </source>
</reference>
<evidence type="ECO:0000256" key="11">
    <source>
        <dbReference type="SAM" id="Phobius"/>
    </source>
</evidence>
<dbReference type="Gene3D" id="3.40.50.300">
    <property type="entry name" value="P-loop containing nucleotide triphosphate hydrolases"/>
    <property type="match status" value="1"/>
</dbReference>
<feature type="transmembrane region" description="Helical" evidence="11">
    <location>
        <begin position="24"/>
        <end position="43"/>
    </location>
</feature>
<feature type="domain" description="AAA" evidence="12">
    <location>
        <begin position="600"/>
        <end position="753"/>
    </location>
</feature>
<dbReference type="InterPro" id="IPR050445">
    <property type="entry name" value="Bact_polysacc_biosynth/exp"/>
</dbReference>
<keyword evidence="5" id="KW-0547">Nucleotide-binding</keyword>
<keyword evidence="13" id="KW-0813">Transport</keyword>
<dbReference type="Proteomes" id="UP000229433">
    <property type="component" value="Unassembled WGS sequence"/>
</dbReference>